<dbReference type="InterPro" id="IPR050187">
    <property type="entry name" value="Lipid_Phosphate_FormReg"/>
</dbReference>
<dbReference type="Gene3D" id="3.40.50.10330">
    <property type="entry name" value="Probable inorganic polyphosphate/atp-NAD kinase, domain 1"/>
    <property type="match status" value="1"/>
</dbReference>
<dbReference type="AlphaFoldDB" id="A0A9D1D794"/>
<name>A0A9D1D794_9FIRM</name>
<dbReference type="PANTHER" id="PTHR12358:SF54">
    <property type="entry name" value="SPHINGOSINE KINASE RELATED PROTEIN"/>
    <property type="match status" value="1"/>
</dbReference>
<accession>A0A9D1D794</accession>
<evidence type="ECO:0000256" key="2">
    <source>
        <dbReference type="ARBA" id="ARBA00005983"/>
    </source>
</evidence>
<dbReference type="InterPro" id="IPR001206">
    <property type="entry name" value="Diacylglycerol_kinase_cat_dom"/>
</dbReference>
<feature type="non-terminal residue" evidence="10">
    <location>
        <position position="1"/>
    </location>
</feature>
<evidence type="ECO:0000313" key="10">
    <source>
        <dbReference type="EMBL" id="HIR09398.1"/>
    </source>
</evidence>
<keyword evidence="4" id="KW-0547">Nucleotide-binding</keyword>
<dbReference type="EMBL" id="DVGD01000093">
    <property type="protein sequence ID" value="HIR09398.1"/>
    <property type="molecule type" value="Genomic_DNA"/>
</dbReference>
<comment type="similarity">
    <text evidence="2">Belongs to the diacylglycerol/lipid kinase family.</text>
</comment>
<protein>
    <recommendedName>
        <fullName evidence="9">DAGKc domain-containing protein</fullName>
    </recommendedName>
</protein>
<reference evidence="10" key="2">
    <citation type="journal article" date="2021" name="PeerJ">
        <title>Extensive microbial diversity within the chicken gut microbiome revealed by metagenomics and culture.</title>
        <authorList>
            <person name="Gilroy R."/>
            <person name="Ravi A."/>
            <person name="Getino M."/>
            <person name="Pursley I."/>
            <person name="Horton D.L."/>
            <person name="Alikhan N.F."/>
            <person name="Baker D."/>
            <person name="Gharbi K."/>
            <person name="Hall N."/>
            <person name="Watson M."/>
            <person name="Adriaenssens E.M."/>
            <person name="Foster-Nyarko E."/>
            <person name="Jarju S."/>
            <person name="Secka A."/>
            <person name="Antonio M."/>
            <person name="Oren A."/>
            <person name="Chaudhuri R.R."/>
            <person name="La Ragione R."/>
            <person name="Hildebrand F."/>
            <person name="Pallen M.J."/>
        </authorList>
    </citation>
    <scope>NUCLEOTIDE SEQUENCE</scope>
    <source>
        <strain evidence="10">ChiHjej9B8-7071</strain>
    </source>
</reference>
<dbReference type="GO" id="GO:0016301">
    <property type="term" value="F:kinase activity"/>
    <property type="evidence" value="ECO:0007669"/>
    <property type="project" value="UniProtKB-KW"/>
</dbReference>
<evidence type="ECO:0000313" key="11">
    <source>
        <dbReference type="Proteomes" id="UP000824258"/>
    </source>
</evidence>
<keyword evidence="8" id="KW-1208">Phospholipid metabolism</keyword>
<evidence type="ECO:0000256" key="7">
    <source>
        <dbReference type="ARBA" id="ARBA00023209"/>
    </source>
</evidence>
<evidence type="ECO:0000256" key="5">
    <source>
        <dbReference type="ARBA" id="ARBA00022777"/>
    </source>
</evidence>
<keyword evidence="7" id="KW-0444">Lipid biosynthesis</keyword>
<comment type="cofactor">
    <cofactor evidence="1">
        <name>Mg(2+)</name>
        <dbReference type="ChEBI" id="CHEBI:18420"/>
    </cofactor>
</comment>
<evidence type="ECO:0000256" key="4">
    <source>
        <dbReference type="ARBA" id="ARBA00022741"/>
    </source>
</evidence>
<evidence type="ECO:0000256" key="1">
    <source>
        <dbReference type="ARBA" id="ARBA00001946"/>
    </source>
</evidence>
<dbReference type="GO" id="GO:0005524">
    <property type="term" value="F:ATP binding"/>
    <property type="evidence" value="ECO:0007669"/>
    <property type="project" value="UniProtKB-KW"/>
</dbReference>
<dbReference type="Pfam" id="PF19279">
    <property type="entry name" value="YegS_C"/>
    <property type="match status" value="1"/>
</dbReference>
<keyword evidence="3" id="KW-0808">Transferase</keyword>
<feature type="domain" description="DAGKc" evidence="9">
    <location>
        <begin position="1"/>
        <end position="89"/>
    </location>
</feature>
<dbReference type="Gene3D" id="2.60.200.40">
    <property type="match status" value="1"/>
</dbReference>
<keyword evidence="7" id="KW-0594">Phospholipid biosynthesis</keyword>
<evidence type="ECO:0000256" key="8">
    <source>
        <dbReference type="ARBA" id="ARBA00023264"/>
    </source>
</evidence>
<dbReference type="InterPro" id="IPR045540">
    <property type="entry name" value="YegS/DAGK_C"/>
</dbReference>
<keyword evidence="5" id="KW-0418">Kinase</keyword>
<dbReference type="Proteomes" id="UP000824258">
    <property type="component" value="Unassembled WGS sequence"/>
</dbReference>
<dbReference type="PANTHER" id="PTHR12358">
    <property type="entry name" value="SPHINGOSINE KINASE"/>
    <property type="match status" value="1"/>
</dbReference>
<dbReference type="InterPro" id="IPR016064">
    <property type="entry name" value="NAD/diacylglycerol_kinase_sf"/>
</dbReference>
<sequence length="276" mass="29397">GPGDLTRYARGAVVSGEDVVLYACGGDGTLNEVLQGAAGFTNAVLTHIPSGSGNDFVKLFDDPAAFRDLDRLLNGREVHLDLIRVKADGKSYYAANICSMGLDARIGTQIDRYRRFPGLGGKGAYLASTVVNVLKGTRQPFTIDFGSRRVSGEKTLICICNGSWYGGSFHPVPDARADDGLLDVLTVDAVSLPRLATAIGAYKKGLYARFPGLIDHCRTDALTVTCPTPQVINLDGEAVTACRAAFTLLPHNLRFLAPAGVRLLSKERKGELLGAI</sequence>
<organism evidence="10 11">
    <name type="scientific">Candidatus Avoscillospira stercoripullorum</name>
    <dbReference type="NCBI Taxonomy" id="2840709"/>
    <lineage>
        <taxon>Bacteria</taxon>
        <taxon>Bacillati</taxon>
        <taxon>Bacillota</taxon>
        <taxon>Clostridia</taxon>
        <taxon>Eubacteriales</taxon>
        <taxon>Oscillospiraceae</taxon>
        <taxon>Oscillospiraceae incertae sedis</taxon>
        <taxon>Candidatus Avoscillospira</taxon>
    </lineage>
</organism>
<keyword evidence="7" id="KW-0443">Lipid metabolism</keyword>
<dbReference type="SUPFAM" id="SSF111331">
    <property type="entry name" value="NAD kinase/diacylglycerol kinase-like"/>
    <property type="match status" value="1"/>
</dbReference>
<reference evidence="10" key="1">
    <citation type="submission" date="2020-10" db="EMBL/GenBank/DDBJ databases">
        <authorList>
            <person name="Gilroy R."/>
        </authorList>
    </citation>
    <scope>NUCLEOTIDE SEQUENCE</scope>
    <source>
        <strain evidence="10">ChiHjej9B8-7071</strain>
    </source>
</reference>
<evidence type="ECO:0000256" key="6">
    <source>
        <dbReference type="ARBA" id="ARBA00022840"/>
    </source>
</evidence>
<gene>
    <name evidence="10" type="ORF">IAA70_03225</name>
</gene>
<dbReference type="InterPro" id="IPR017438">
    <property type="entry name" value="ATP-NAD_kinase_N"/>
</dbReference>
<dbReference type="Pfam" id="PF00781">
    <property type="entry name" value="DAGK_cat"/>
    <property type="match status" value="1"/>
</dbReference>
<dbReference type="PROSITE" id="PS50146">
    <property type="entry name" value="DAGK"/>
    <property type="match status" value="1"/>
</dbReference>
<evidence type="ECO:0000259" key="9">
    <source>
        <dbReference type="PROSITE" id="PS50146"/>
    </source>
</evidence>
<comment type="caution">
    <text evidence="10">The sequence shown here is derived from an EMBL/GenBank/DDBJ whole genome shotgun (WGS) entry which is preliminary data.</text>
</comment>
<evidence type="ECO:0000256" key="3">
    <source>
        <dbReference type="ARBA" id="ARBA00022679"/>
    </source>
</evidence>
<proteinExistence type="inferred from homology"/>
<dbReference type="GO" id="GO:0008654">
    <property type="term" value="P:phospholipid biosynthetic process"/>
    <property type="evidence" value="ECO:0007669"/>
    <property type="project" value="UniProtKB-KW"/>
</dbReference>
<keyword evidence="6" id="KW-0067">ATP-binding</keyword>